<evidence type="ECO:0000256" key="1">
    <source>
        <dbReference type="ARBA" id="ARBA00006484"/>
    </source>
</evidence>
<dbReference type="PANTHER" id="PTHR43976:SF16">
    <property type="entry name" value="SHORT-CHAIN DEHYDROGENASE_REDUCTASE FAMILY PROTEIN"/>
    <property type="match status" value="1"/>
</dbReference>
<dbReference type="HOGENOM" id="CLU_010194_2_18_1"/>
<keyword evidence="2" id="KW-0560">Oxidoreductase</keyword>
<reference evidence="4 5" key="1">
    <citation type="journal article" date="2014" name="PLoS Genet.">
        <title>Analysis of the Phlebiopsis gigantea genome, transcriptome and secretome provides insight into its pioneer colonization strategies of wood.</title>
        <authorList>
            <person name="Hori C."/>
            <person name="Ishida T."/>
            <person name="Igarashi K."/>
            <person name="Samejima M."/>
            <person name="Suzuki H."/>
            <person name="Master E."/>
            <person name="Ferreira P."/>
            <person name="Ruiz-Duenas F.J."/>
            <person name="Held B."/>
            <person name="Canessa P."/>
            <person name="Larrondo L.F."/>
            <person name="Schmoll M."/>
            <person name="Druzhinina I.S."/>
            <person name="Kubicek C.P."/>
            <person name="Gaskell J.A."/>
            <person name="Kersten P."/>
            <person name="St John F."/>
            <person name="Glasner J."/>
            <person name="Sabat G."/>
            <person name="Splinter BonDurant S."/>
            <person name="Syed K."/>
            <person name="Yadav J."/>
            <person name="Mgbeahuruike A.C."/>
            <person name="Kovalchuk A."/>
            <person name="Asiegbu F.O."/>
            <person name="Lackner G."/>
            <person name="Hoffmeister D."/>
            <person name="Rencoret J."/>
            <person name="Gutierrez A."/>
            <person name="Sun H."/>
            <person name="Lindquist E."/>
            <person name="Barry K."/>
            <person name="Riley R."/>
            <person name="Grigoriev I.V."/>
            <person name="Henrissat B."/>
            <person name="Kues U."/>
            <person name="Berka R.M."/>
            <person name="Martinez A.T."/>
            <person name="Covert S.F."/>
            <person name="Blanchette R.A."/>
            <person name="Cullen D."/>
        </authorList>
    </citation>
    <scope>NUCLEOTIDE SEQUENCE [LARGE SCALE GENOMIC DNA]</scope>
    <source>
        <strain evidence="4 5">11061_1 CR5-6</strain>
    </source>
</reference>
<gene>
    <name evidence="4" type="ORF">PHLGIDRAFT_117611</name>
</gene>
<dbReference type="InterPro" id="IPR036291">
    <property type="entry name" value="NAD(P)-bd_dom_sf"/>
</dbReference>
<accession>A0A0C3SBL3</accession>
<dbReference type="GO" id="GO:0016491">
    <property type="term" value="F:oxidoreductase activity"/>
    <property type="evidence" value="ECO:0007669"/>
    <property type="project" value="UniProtKB-KW"/>
</dbReference>
<name>A0A0C3SBL3_PHLG1</name>
<dbReference type="Proteomes" id="UP000053257">
    <property type="component" value="Unassembled WGS sequence"/>
</dbReference>
<dbReference type="STRING" id="745531.A0A0C3SBL3"/>
<feature type="non-terminal residue" evidence="4">
    <location>
        <position position="189"/>
    </location>
</feature>
<dbReference type="PRINTS" id="PR00080">
    <property type="entry name" value="SDRFAMILY"/>
</dbReference>
<dbReference type="EMBL" id="KN840486">
    <property type="protein sequence ID" value="KIP08070.1"/>
    <property type="molecule type" value="Genomic_DNA"/>
</dbReference>
<dbReference type="InterPro" id="IPR051911">
    <property type="entry name" value="SDR_oxidoreductase"/>
</dbReference>
<evidence type="ECO:0000313" key="4">
    <source>
        <dbReference type="EMBL" id="KIP08070.1"/>
    </source>
</evidence>
<sequence>MVSFSNTQTGQLVWYITGTSSGLGRRLVAVLLERGDKVVASARTPEGLAGLAPAENLRTQVLDVTAGPDVLARSAEAAVAFFGRVDVLVNNAGVGAKGILEEAGSAGLRAQFAVNVFGLLDVTAAFLPYMRKRRAGTVVLIGSRSSWSPENPTTGLYASSKAAVRALGETLAAELAPFALRVLIVEPGA</sequence>
<dbReference type="PANTHER" id="PTHR43976">
    <property type="entry name" value="SHORT CHAIN DEHYDROGENASE"/>
    <property type="match status" value="1"/>
</dbReference>
<dbReference type="Gene3D" id="3.40.50.720">
    <property type="entry name" value="NAD(P)-binding Rossmann-like Domain"/>
    <property type="match status" value="1"/>
</dbReference>
<dbReference type="PRINTS" id="PR00081">
    <property type="entry name" value="GDHRDH"/>
</dbReference>
<organism evidence="4 5">
    <name type="scientific">Phlebiopsis gigantea (strain 11061_1 CR5-6)</name>
    <name type="common">White-rot fungus</name>
    <name type="synonym">Peniophora gigantea</name>
    <dbReference type="NCBI Taxonomy" id="745531"/>
    <lineage>
        <taxon>Eukaryota</taxon>
        <taxon>Fungi</taxon>
        <taxon>Dikarya</taxon>
        <taxon>Basidiomycota</taxon>
        <taxon>Agaricomycotina</taxon>
        <taxon>Agaricomycetes</taxon>
        <taxon>Polyporales</taxon>
        <taxon>Phanerochaetaceae</taxon>
        <taxon>Phlebiopsis</taxon>
    </lineage>
</organism>
<evidence type="ECO:0000313" key="5">
    <source>
        <dbReference type="Proteomes" id="UP000053257"/>
    </source>
</evidence>
<evidence type="ECO:0000256" key="2">
    <source>
        <dbReference type="ARBA" id="ARBA00023002"/>
    </source>
</evidence>
<comment type="similarity">
    <text evidence="1 3">Belongs to the short-chain dehydrogenases/reductases (SDR) family.</text>
</comment>
<dbReference type="OrthoDB" id="1274115at2759"/>
<evidence type="ECO:0000256" key="3">
    <source>
        <dbReference type="RuleBase" id="RU000363"/>
    </source>
</evidence>
<dbReference type="InterPro" id="IPR002347">
    <property type="entry name" value="SDR_fam"/>
</dbReference>
<dbReference type="SUPFAM" id="SSF51735">
    <property type="entry name" value="NAD(P)-binding Rossmann-fold domains"/>
    <property type="match status" value="1"/>
</dbReference>
<keyword evidence="5" id="KW-1185">Reference proteome</keyword>
<dbReference type="AlphaFoldDB" id="A0A0C3SBL3"/>
<protein>
    <submittedName>
        <fullName evidence="4">Uncharacterized protein</fullName>
    </submittedName>
</protein>
<dbReference type="Pfam" id="PF00106">
    <property type="entry name" value="adh_short"/>
    <property type="match status" value="1"/>
</dbReference>
<proteinExistence type="inferred from homology"/>